<dbReference type="Gene3D" id="3.40.1190.20">
    <property type="match status" value="1"/>
</dbReference>
<evidence type="ECO:0000313" key="2">
    <source>
        <dbReference type="EMBL" id="KAF1971620.1"/>
    </source>
</evidence>
<organism evidence="2 3">
    <name type="scientific">Bimuria novae-zelandiae CBS 107.79</name>
    <dbReference type="NCBI Taxonomy" id="1447943"/>
    <lineage>
        <taxon>Eukaryota</taxon>
        <taxon>Fungi</taxon>
        <taxon>Dikarya</taxon>
        <taxon>Ascomycota</taxon>
        <taxon>Pezizomycotina</taxon>
        <taxon>Dothideomycetes</taxon>
        <taxon>Pleosporomycetidae</taxon>
        <taxon>Pleosporales</taxon>
        <taxon>Massarineae</taxon>
        <taxon>Didymosphaeriaceae</taxon>
        <taxon>Bimuria</taxon>
    </lineage>
</organism>
<dbReference type="Pfam" id="PF00294">
    <property type="entry name" value="PfkB"/>
    <property type="match status" value="1"/>
</dbReference>
<accession>A0A6A5V4R2</accession>
<dbReference type="PANTHER" id="PTHR47098">
    <property type="entry name" value="PROTEIN MAK32"/>
    <property type="match status" value="1"/>
</dbReference>
<dbReference type="SUPFAM" id="SSF53613">
    <property type="entry name" value="Ribokinase-like"/>
    <property type="match status" value="1"/>
</dbReference>
<evidence type="ECO:0000313" key="3">
    <source>
        <dbReference type="Proteomes" id="UP000800036"/>
    </source>
</evidence>
<keyword evidence="2" id="KW-0808">Transferase</keyword>
<dbReference type="AlphaFoldDB" id="A0A6A5V4R2"/>
<evidence type="ECO:0000259" key="1">
    <source>
        <dbReference type="Pfam" id="PF00294"/>
    </source>
</evidence>
<dbReference type="InterPro" id="IPR029056">
    <property type="entry name" value="Ribokinase-like"/>
</dbReference>
<keyword evidence="3" id="KW-1185">Reference proteome</keyword>
<sequence length="342" mass="37209">MSPKSFEIFCVSLGMVIIDDIYMANREQPLKNVLGGSATFVTLGQRLFTKSSQIGCLVVAGSDFPSSVRTQIEDWGVQTVVRRRAEPSTRGKLVYKDDTFGPKTFEYVHPPLRASPTDLIGTSLLHAKAFHLFGTPQEVLAQAPELLRLHGDGYARPLIVWEPLPPACIPENYETFVHACKLVDIFSPNHLELDALFGSNIGDTFDVTHLEQCARTLVDEGIGPEGSGSLIVRAGENGALITSKSIPPTWFPPYYDIDSLKVVDPTGAGNTFLGGYIAGLHATDGDPKQAMHYGTVAASFALEQIGLSEVTQADGRVFCNGVAVLERLEECKTRIVYAKHSK</sequence>
<dbReference type="OrthoDB" id="497927at2759"/>
<keyword evidence="2" id="KW-0418">Kinase</keyword>
<dbReference type="Proteomes" id="UP000800036">
    <property type="component" value="Unassembled WGS sequence"/>
</dbReference>
<dbReference type="InterPro" id="IPR011611">
    <property type="entry name" value="PfkB_dom"/>
</dbReference>
<proteinExistence type="predicted"/>
<dbReference type="PANTHER" id="PTHR47098:SF1">
    <property type="entry name" value="PFKB FAMILY CARBOHYDRATE KINASE SUPERFAMILY (AFU_ORTHOLOGUE AFUA_4G09500)"/>
    <property type="match status" value="1"/>
</dbReference>
<gene>
    <name evidence="2" type="ORF">BU23DRAFT_536258</name>
</gene>
<protein>
    <submittedName>
        <fullName evidence="2">Ribokinase-like protein</fullName>
    </submittedName>
</protein>
<dbReference type="GO" id="GO:0016301">
    <property type="term" value="F:kinase activity"/>
    <property type="evidence" value="ECO:0007669"/>
    <property type="project" value="UniProtKB-KW"/>
</dbReference>
<dbReference type="EMBL" id="ML976692">
    <property type="protein sequence ID" value="KAF1971620.1"/>
    <property type="molecule type" value="Genomic_DNA"/>
</dbReference>
<name>A0A6A5V4R2_9PLEO</name>
<reference evidence="2" key="1">
    <citation type="journal article" date="2020" name="Stud. Mycol.">
        <title>101 Dothideomycetes genomes: a test case for predicting lifestyles and emergence of pathogens.</title>
        <authorList>
            <person name="Haridas S."/>
            <person name="Albert R."/>
            <person name="Binder M."/>
            <person name="Bloem J."/>
            <person name="Labutti K."/>
            <person name="Salamov A."/>
            <person name="Andreopoulos B."/>
            <person name="Baker S."/>
            <person name="Barry K."/>
            <person name="Bills G."/>
            <person name="Bluhm B."/>
            <person name="Cannon C."/>
            <person name="Castanera R."/>
            <person name="Culley D."/>
            <person name="Daum C."/>
            <person name="Ezra D."/>
            <person name="Gonzalez J."/>
            <person name="Henrissat B."/>
            <person name="Kuo A."/>
            <person name="Liang C."/>
            <person name="Lipzen A."/>
            <person name="Lutzoni F."/>
            <person name="Magnuson J."/>
            <person name="Mondo S."/>
            <person name="Nolan M."/>
            <person name="Ohm R."/>
            <person name="Pangilinan J."/>
            <person name="Park H.-J."/>
            <person name="Ramirez L."/>
            <person name="Alfaro M."/>
            <person name="Sun H."/>
            <person name="Tritt A."/>
            <person name="Yoshinaga Y."/>
            <person name="Zwiers L.-H."/>
            <person name="Turgeon B."/>
            <person name="Goodwin S."/>
            <person name="Spatafora J."/>
            <person name="Crous P."/>
            <person name="Grigoriev I."/>
        </authorList>
    </citation>
    <scope>NUCLEOTIDE SEQUENCE</scope>
    <source>
        <strain evidence="2">CBS 107.79</strain>
    </source>
</reference>
<feature type="domain" description="Carbohydrate kinase PfkB" evidence="1">
    <location>
        <begin position="15"/>
        <end position="309"/>
    </location>
</feature>